<evidence type="ECO:0000259" key="4">
    <source>
        <dbReference type="Pfam" id="PF00391"/>
    </source>
</evidence>
<evidence type="ECO:0000256" key="2">
    <source>
        <dbReference type="ARBA" id="ARBA00022741"/>
    </source>
</evidence>
<proteinExistence type="inferred from homology"/>
<name>A0A1G2C270_9BACT</name>
<protein>
    <recommendedName>
        <fullName evidence="4">PEP-utilising enzyme mobile domain-containing protein</fullName>
    </recommendedName>
</protein>
<organism evidence="5 6">
    <name type="scientific">Candidatus Komeilibacteria bacterium RIFOXYC1_FULL_37_11</name>
    <dbReference type="NCBI Taxonomy" id="1798555"/>
    <lineage>
        <taxon>Bacteria</taxon>
        <taxon>Candidatus Komeiliibacteriota</taxon>
    </lineage>
</organism>
<comment type="caution">
    <text evidence="5">The sequence shown here is derived from an EMBL/GenBank/DDBJ whole genome shotgun (WGS) entry which is preliminary data.</text>
</comment>
<dbReference type="GO" id="GO:0005524">
    <property type="term" value="F:ATP binding"/>
    <property type="evidence" value="ECO:0007669"/>
    <property type="project" value="UniProtKB-KW"/>
</dbReference>
<dbReference type="InterPro" id="IPR006319">
    <property type="entry name" value="PEP_synth"/>
</dbReference>
<evidence type="ECO:0000313" key="6">
    <source>
        <dbReference type="Proteomes" id="UP000177626"/>
    </source>
</evidence>
<accession>A0A1G2C270</accession>
<dbReference type="SUPFAM" id="SSF52009">
    <property type="entry name" value="Phosphohistidine domain"/>
    <property type="match status" value="1"/>
</dbReference>
<keyword evidence="3" id="KW-0067">ATP-binding</keyword>
<dbReference type="Proteomes" id="UP000177626">
    <property type="component" value="Unassembled WGS sequence"/>
</dbReference>
<dbReference type="AlphaFoldDB" id="A0A1G2C270"/>
<dbReference type="InterPro" id="IPR008279">
    <property type="entry name" value="PEP-util_enz_mobile_dom"/>
</dbReference>
<evidence type="ECO:0000256" key="1">
    <source>
        <dbReference type="ARBA" id="ARBA00007837"/>
    </source>
</evidence>
<dbReference type="GO" id="GO:0008986">
    <property type="term" value="F:pyruvate, water dikinase activity"/>
    <property type="evidence" value="ECO:0007669"/>
    <property type="project" value="InterPro"/>
</dbReference>
<dbReference type="Gene3D" id="3.50.30.10">
    <property type="entry name" value="Phosphohistidine domain"/>
    <property type="match status" value="1"/>
</dbReference>
<gene>
    <name evidence="5" type="ORF">A2406_02555</name>
</gene>
<comment type="similarity">
    <text evidence="1">Belongs to the PEP-utilizing enzyme family.</text>
</comment>
<dbReference type="PANTHER" id="PTHR43030">
    <property type="entry name" value="PHOSPHOENOLPYRUVATE SYNTHASE"/>
    <property type="match status" value="1"/>
</dbReference>
<dbReference type="PANTHER" id="PTHR43030:SF1">
    <property type="entry name" value="PHOSPHOENOLPYRUVATE SYNTHASE"/>
    <property type="match status" value="1"/>
</dbReference>
<keyword evidence="2" id="KW-0547">Nucleotide-binding</keyword>
<evidence type="ECO:0000313" key="5">
    <source>
        <dbReference type="EMBL" id="OGY94680.1"/>
    </source>
</evidence>
<dbReference type="EMBL" id="MHKQ01000005">
    <property type="protein sequence ID" value="OGY94680.1"/>
    <property type="molecule type" value="Genomic_DNA"/>
</dbReference>
<evidence type="ECO:0000256" key="3">
    <source>
        <dbReference type="ARBA" id="ARBA00022840"/>
    </source>
</evidence>
<sequence length="339" mass="39417">MDIDFDYSLEYERHQRDYSILGTTIVFRGLFKQNARFFGVIPNPVYFLVKDDILYHYMAKKDGVSRMENWLKKNDLNSFKKIEKFYSARLKEFNKFILKQPENLELAIKQAEEFFVDFTEIILLGYELPLYMKDKASSEIIDFALASREKYENVHKINFSIIEKLLNQLEKNRDIPKDTLKYLTIEELEDFLRNNKLADIGYRKKYIVVKYDGNYSFFYDPNLWNILNPKVARDFVKGNTAYKGIVRGTVKIIKKITEAAELKKGQILITSMTDPRYVPAMKKAAAIVTDEGGITCHAAIVSRELKIPCVIGTKEATQVFKDGDMVEVDANQGIVRKIK</sequence>
<feature type="domain" description="PEP-utilising enzyme mobile" evidence="4">
    <location>
        <begin position="263"/>
        <end position="333"/>
    </location>
</feature>
<reference evidence="5 6" key="1">
    <citation type="journal article" date="2016" name="Nat. Commun.">
        <title>Thousands of microbial genomes shed light on interconnected biogeochemical processes in an aquifer system.</title>
        <authorList>
            <person name="Anantharaman K."/>
            <person name="Brown C.T."/>
            <person name="Hug L.A."/>
            <person name="Sharon I."/>
            <person name="Castelle C.J."/>
            <person name="Probst A.J."/>
            <person name="Thomas B.C."/>
            <person name="Singh A."/>
            <person name="Wilkins M.J."/>
            <person name="Karaoz U."/>
            <person name="Brodie E.L."/>
            <person name="Williams K.H."/>
            <person name="Hubbard S.S."/>
            <person name="Banfield J.F."/>
        </authorList>
    </citation>
    <scope>NUCLEOTIDE SEQUENCE [LARGE SCALE GENOMIC DNA]</scope>
</reference>
<dbReference type="InterPro" id="IPR036637">
    <property type="entry name" value="Phosphohistidine_dom_sf"/>
</dbReference>
<dbReference type="InterPro" id="IPR018274">
    <property type="entry name" value="PEP_util_AS"/>
</dbReference>
<dbReference type="Pfam" id="PF00391">
    <property type="entry name" value="PEP-utilizers"/>
    <property type="match status" value="1"/>
</dbReference>
<dbReference type="PROSITE" id="PS00370">
    <property type="entry name" value="PEP_ENZYMES_PHOS_SITE"/>
    <property type="match status" value="1"/>
</dbReference>